<gene>
    <name evidence="2" type="ORF">FKW77_002650</name>
</gene>
<dbReference type="Pfam" id="PF13409">
    <property type="entry name" value="GST_N_2"/>
    <property type="match status" value="1"/>
</dbReference>
<dbReference type="SUPFAM" id="SSF52833">
    <property type="entry name" value="Thioredoxin-like"/>
    <property type="match status" value="1"/>
</dbReference>
<dbReference type="GO" id="GO:0006749">
    <property type="term" value="P:glutathione metabolic process"/>
    <property type="evidence" value="ECO:0007669"/>
    <property type="project" value="TreeGrafter"/>
</dbReference>
<evidence type="ECO:0000313" key="3">
    <source>
        <dbReference type="Proteomes" id="UP000316270"/>
    </source>
</evidence>
<dbReference type="PANTHER" id="PTHR42673">
    <property type="entry name" value="MALEYLACETOACETATE ISOMERASE"/>
    <property type="match status" value="1"/>
</dbReference>
<dbReference type="EMBL" id="CP042195">
    <property type="protein sequence ID" value="QDS74229.1"/>
    <property type="molecule type" value="Genomic_DNA"/>
</dbReference>
<dbReference type="Gene3D" id="3.40.30.10">
    <property type="entry name" value="Glutaredoxin"/>
    <property type="match status" value="1"/>
</dbReference>
<dbReference type="OrthoDB" id="202840at2759"/>
<sequence length="252" mass="28185">MSKPHPQMTLIYHPLSPYSRKVYMLAHELSLTPHITLQKVVVCPILNYPGWSDNNQDLVSAGNPLAKIPTLIIHDDEAGDVAIFDSRAICETLRDMAGSVSEGGREGYLDRARERTLASIADGILDAQILITYENTIRKEKNMAMPEWIEGQNAKMQRGFDALERDFAGTKFLSQTGGGVGEVAVAAVIDCTESRSKDWDWKVGRPKLVEWWEGWKERESFRMTKPFLDWKTGSKADLGPLPADPKVLGSRI</sequence>
<dbReference type="PROSITE" id="PS50404">
    <property type="entry name" value="GST_NTER"/>
    <property type="match status" value="1"/>
</dbReference>
<feature type="domain" description="GST N-terminal" evidence="1">
    <location>
        <begin position="6"/>
        <end position="101"/>
    </location>
</feature>
<dbReference type="Proteomes" id="UP000316270">
    <property type="component" value="Chromosome 11"/>
</dbReference>
<evidence type="ECO:0000313" key="2">
    <source>
        <dbReference type="EMBL" id="QDS74229.1"/>
    </source>
</evidence>
<keyword evidence="3" id="KW-1185">Reference proteome</keyword>
<dbReference type="GO" id="GO:0006559">
    <property type="term" value="P:L-phenylalanine catabolic process"/>
    <property type="evidence" value="ECO:0007669"/>
    <property type="project" value="TreeGrafter"/>
</dbReference>
<protein>
    <recommendedName>
        <fullName evidence="1">GST N-terminal domain-containing protein</fullName>
    </recommendedName>
</protein>
<dbReference type="AlphaFoldDB" id="A0A517LF12"/>
<dbReference type="SUPFAM" id="SSF47616">
    <property type="entry name" value="GST C-terminal domain-like"/>
    <property type="match status" value="1"/>
</dbReference>
<dbReference type="InterPro" id="IPR036282">
    <property type="entry name" value="Glutathione-S-Trfase_C_sf"/>
</dbReference>
<dbReference type="InterPro" id="IPR004045">
    <property type="entry name" value="Glutathione_S-Trfase_N"/>
</dbReference>
<dbReference type="STRING" id="50376.A0A517LF12"/>
<accession>A0A517LF12</accession>
<organism evidence="2 3">
    <name type="scientific">Venturia effusa</name>
    <dbReference type="NCBI Taxonomy" id="50376"/>
    <lineage>
        <taxon>Eukaryota</taxon>
        <taxon>Fungi</taxon>
        <taxon>Dikarya</taxon>
        <taxon>Ascomycota</taxon>
        <taxon>Pezizomycotina</taxon>
        <taxon>Dothideomycetes</taxon>
        <taxon>Pleosporomycetidae</taxon>
        <taxon>Venturiales</taxon>
        <taxon>Venturiaceae</taxon>
        <taxon>Venturia</taxon>
    </lineage>
</organism>
<dbReference type="GO" id="GO:0016034">
    <property type="term" value="F:maleylacetoacetate isomerase activity"/>
    <property type="evidence" value="ECO:0007669"/>
    <property type="project" value="TreeGrafter"/>
</dbReference>
<name>A0A517LF12_9PEZI</name>
<dbReference type="Gene3D" id="1.20.1050.10">
    <property type="match status" value="1"/>
</dbReference>
<proteinExistence type="predicted"/>
<dbReference type="GO" id="GO:0004364">
    <property type="term" value="F:glutathione transferase activity"/>
    <property type="evidence" value="ECO:0007669"/>
    <property type="project" value="TreeGrafter"/>
</dbReference>
<dbReference type="InterPro" id="IPR036249">
    <property type="entry name" value="Thioredoxin-like_sf"/>
</dbReference>
<reference evidence="2 3" key="1">
    <citation type="submission" date="2019-07" db="EMBL/GenBank/DDBJ databases">
        <title>Finished genome of Venturia effusa.</title>
        <authorList>
            <person name="Young C.A."/>
            <person name="Cox M.P."/>
            <person name="Ganley A.R.D."/>
            <person name="David W.J."/>
        </authorList>
    </citation>
    <scope>NUCLEOTIDE SEQUENCE [LARGE SCALE GENOMIC DNA]</scope>
    <source>
        <strain evidence="3">albino</strain>
    </source>
</reference>
<dbReference type="PANTHER" id="PTHR42673:SF4">
    <property type="entry name" value="MALEYLACETOACETATE ISOMERASE"/>
    <property type="match status" value="1"/>
</dbReference>
<evidence type="ECO:0000259" key="1">
    <source>
        <dbReference type="PROSITE" id="PS50404"/>
    </source>
</evidence>